<dbReference type="InterPro" id="IPR011044">
    <property type="entry name" value="Quino_amine_DH_bsu"/>
</dbReference>
<dbReference type="Pfam" id="PF00486">
    <property type="entry name" value="Trans_reg_C"/>
    <property type="match status" value="1"/>
</dbReference>
<organism evidence="6">
    <name type="scientific">Tunturiibacter psychrotolerans</name>
    <dbReference type="NCBI Taxonomy" id="3069686"/>
    <lineage>
        <taxon>Bacteria</taxon>
        <taxon>Pseudomonadati</taxon>
        <taxon>Acidobacteriota</taxon>
        <taxon>Terriglobia</taxon>
        <taxon>Terriglobales</taxon>
        <taxon>Acidobacteriaceae</taxon>
        <taxon>Tunturiibacter</taxon>
    </lineage>
</organism>
<dbReference type="EMBL" id="CP132942">
    <property type="protein sequence ID" value="XCB32845.1"/>
    <property type="molecule type" value="Genomic_DNA"/>
</dbReference>
<reference evidence="6" key="2">
    <citation type="journal article" date="2024" name="Environ. Microbiol.">
        <title>Genome analysis and description of Tunturibacter gen. nov. expands the diversity of Terriglobia in tundra soils.</title>
        <authorList>
            <person name="Messyasz A."/>
            <person name="Mannisto M.K."/>
            <person name="Kerkhof L.J."/>
            <person name="Haggblom M.M."/>
        </authorList>
    </citation>
    <scope>NUCLEOTIDE SEQUENCE</scope>
    <source>
        <strain evidence="6">X5P6</strain>
    </source>
</reference>
<evidence type="ECO:0000256" key="2">
    <source>
        <dbReference type="ARBA" id="ARBA00023125"/>
    </source>
</evidence>
<keyword evidence="4" id="KW-0812">Transmembrane</keyword>
<keyword evidence="4" id="KW-0472">Membrane</keyword>
<dbReference type="InterPro" id="IPR001867">
    <property type="entry name" value="OmpR/PhoB-type_DNA-bd"/>
</dbReference>
<dbReference type="InterPro" id="IPR011042">
    <property type="entry name" value="6-blade_b-propeller_TolB-like"/>
</dbReference>
<dbReference type="Pfam" id="PF07676">
    <property type="entry name" value="PD40"/>
    <property type="match status" value="5"/>
</dbReference>
<dbReference type="PANTHER" id="PTHR36842:SF1">
    <property type="entry name" value="PROTEIN TOLB"/>
    <property type="match status" value="1"/>
</dbReference>
<dbReference type="GO" id="GO:0006355">
    <property type="term" value="P:regulation of DNA-templated transcription"/>
    <property type="evidence" value="ECO:0007669"/>
    <property type="project" value="InterPro"/>
</dbReference>
<protein>
    <submittedName>
        <fullName evidence="6">Winged helix-turn-helix domain-containing protein</fullName>
    </submittedName>
</protein>
<dbReference type="RefSeq" id="WP_353063682.1">
    <property type="nucleotide sequence ID" value="NZ_CP132942.1"/>
</dbReference>
<accession>A0AAU7ZPI1</accession>
<dbReference type="InterPro" id="IPR016032">
    <property type="entry name" value="Sig_transdc_resp-reg_C-effctor"/>
</dbReference>
<comment type="similarity">
    <text evidence="1">Belongs to the TolB family.</text>
</comment>
<feature type="domain" description="OmpR/PhoB-type" evidence="5">
    <location>
        <begin position="2"/>
        <end position="100"/>
    </location>
</feature>
<dbReference type="InterPro" id="IPR011659">
    <property type="entry name" value="WD40"/>
</dbReference>
<keyword evidence="4" id="KW-1133">Transmembrane helix</keyword>
<dbReference type="Gene3D" id="2.120.10.30">
    <property type="entry name" value="TolB, C-terminal domain"/>
    <property type="match status" value="2"/>
</dbReference>
<proteinExistence type="inferred from homology"/>
<sequence>MKYIYEFGDFRMDPAEQLLLRHGRPVVLTPKVFEALLILVQSDGRLIEKDSFIRQLWPEVFVEEVTLAQNISQLRKALGDGKNGTSIIQTVHKRGYRFTPAVRKIVCDTSRLSDIANEEQAGVVLAENQSAAADHPPAGLSHSQAALTARETPPIPQVLDIPESSRQRGFHILGTIVCVVIIVFVAGWILRARNHRSEHVSRTSARMQMVPILSLPGRVSDPALSPNAEEIAFTWDGENAVRGDVYVHLIGGEKPLRLTHTESGFTCCASWSPNGHQIAFGRCDDSGGAVFVVPALGGAERRVTSVACIYGNAGWPIWTADGKSLVIADHCAPEGAIGIVLFSLATGEKQCLSHPETGDRGDRSPVLSPDGNTIAFIRMHSRTVNEICTIPLKGGTTRVVTPDGGSFWALMWSSDGKRIIFRSPRQGINRIWKVSLDGGPVTAEHVYPEVGSQSHDGRRLAYIQSPGTWPTEAVRVTLSRTGERVLGVQALFASGSTSSALQPSPDDRELVFESDLAQDAGWTMEIWKSRSDGSDPLQLTNFHGHAGTPRWSPDGKSIAFDYRPGLRSHIYVMDSMGRNPHMVSSDRFEQQAPSWSRDGKSIYFTANNTGDWQVWRQDLASGEETQITHQGGYSAFESNDGKKLYYSRLEGGGIWTVPVNGGAEEQITDALHHGYWGHFSVVDSGIYFLDADAEPGPTIMFYDFHKRRTTPVLTLKENPLPWTASLAASRNGLTLYFVQYKLTSSIALAENFQ</sequence>
<evidence type="ECO:0000259" key="5">
    <source>
        <dbReference type="PROSITE" id="PS51755"/>
    </source>
</evidence>
<keyword evidence="2 3" id="KW-0238">DNA-binding</keyword>
<gene>
    <name evidence="6" type="ORF">RBB77_20855</name>
</gene>
<dbReference type="Gene3D" id="2.120.10.60">
    <property type="entry name" value="Tricorn protease N-terminal domain"/>
    <property type="match status" value="1"/>
</dbReference>
<dbReference type="SMART" id="SM00862">
    <property type="entry name" value="Trans_reg_C"/>
    <property type="match status" value="1"/>
</dbReference>
<feature type="DNA-binding region" description="OmpR/PhoB-type" evidence="3">
    <location>
        <begin position="2"/>
        <end position="100"/>
    </location>
</feature>
<dbReference type="CDD" id="cd00383">
    <property type="entry name" value="trans_reg_C"/>
    <property type="match status" value="1"/>
</dbReference>
<evidence type="ECO:0000256" key="3">
    <source>
        <dbReference type="PROSITE-ProRule" id="PRU01091"/>
    </source>
</evidence>
<evidence type="ECO:0000313" key="6">
    <source>
        <dbReference type="EMBL" id="XCB32845.1"/>
    </source>
</evidence>
<dbReference type="InterPro" id="IPR036388">
    <property type="entry name" value="WH-like_DNA-bd_sf"/>
</dbReference>
<dbReference type="SUPFAM" id="SSF50969">
    <property type="entry name" value="YVTN repeat-like/Quinoprotein amine dehydrogenase"/>
    <property type="match status" value="1"/>
</dbReference>
<feature type="transmembrane region" description="Helical" evidence="4">
    <location>
        <begin position="170"/>
        <end position="190"/>
    </location>
</feature>
<dbReference type="GO" id="GO:0003677">
    <property type="term" value="F:DNA binding"/>
    <property type="evidence" value="ECO:0007669"/>
    <property type="project" value="UniProtKB-UniRule"/>
</dbReference>
<dbReference type="Gene3D" id="1.10.10.10">
    <property type="entry name" value="Winged helix-like DNA-binding domain superfamily/Winged helix DNA-binding domain"/>
    <property type="match status" value="1"/>
</dbReference>
<dbReference type="SUPFAM" id="SSF69304">
    <property type="entry name" value="Tricorn protease N-terminal domain"/>
    <property type="match status" value="1"/>
</dbReference>
<dbReference type="SUPFAM" id="SSF82171">
    <property type="entry name" value="DPP6 N-terminal domain-like"/>
    <property type="match status" value="1"/>
</dbReference>
<dbReference type="SUPFAM" id="SSF46894">
    <property type="entry name" value="C-terminal effector domain of the bipartite response regulators"/>
    <property type="match status" value="1"/>
</dbReference>
<dbReference type="PROSITE" id="PS51755">
    <property type="entry name" value="OMPR_PHOB"/>
    <property type="match status" value="1"/>
</dbReference>
<dbReference type="AlphaFoldDB" id="A0AAU7ZPI1"/>
<dbReference type="KEGG" id="tpsc:RBB77_20855"/>
<evidence type="ECO:0000256" key="1">
    <source>
        <dbReference type="ARBA" id="ARBA00009820"/>
    </source>
</evidence>
<reference evidence="6" key="1">
    <citation type="submission" date="2023-08" db="EMBL/GenBank/DDBJ databases">
        <authorList>
            <person name="Messyasz A."/>
            <person name="Mannisto M.K."/>
            <person name="Kerkhof L.J."/>
            <person name="Haggblom M."/>
        </authorList>
    </citation>
    <scope>NUCLEOTIDE SEQUENCE</scope>
    <source>
        <strain evidence="6">X5P6</strain>
    </source>
</reference>
<evidence type="ECO:0000256" key="4">
    <source>
        <dbReference type="SAM" id="Phobius"/>
    </source>
</evidence>
<dbReference type="PANTHER" id="PTHR36842">
    <property type="entry name" value="PROTEIN TOLB HOMOLOG"/>
    <property type="match status" value="1"/>
</dbReference>
<dbReference type="GO" id="GO:0000160">
    <property type="term" value="P:phosphorelay signal transduction system"/>
    <property type="evidence" value="ECO:0007669"/>
    <property type="project" value="InterPro"/>
</dbReference>
<name>A0AAU7ZPI1_9BACT</name>